<gene>
    <name evidence="4" type="ORF">Q3V37_17725</name>
</gene>
<dbReference type="PANTHER" id="PTHR32305:SF17">
    <property type="entry name" value="TRNA NUCLEASE WAPA"/>
    <property type="match status" value="1"/>
</dbReference>
<feature type="compositionally biased region" description="Low complexity" evidence="2">
    <location>
        <begin position="19"/>
        <end position="30"/>
    </location>
</feature>
<name>A0AAJ6KXB0_9ACTN</name>
<evidence type="ECO:0000259" key="3">
    <source>
        <dbReference type="Pfam" id="PF25023"/>
    </source>
</evidence>
<feature type="domain" description="Teneurin-like YD-shell" evidence="3">
    <location>
        <begin position="32"/>
        <end position="227"/>
    </location>
</feature>
<organism evidence="4 5">
    <name type="scientific">Micromonospora profundi</name>
    <dbReference type="NCBI Taxonomy" id="1420889"/>
    <lineage>
        <taxon>Bacteria</taxon>
        <taxon>Bacillati</taxon>
        <taxon>Actinomycetota</taxon>
        <taxon>Actinomycetes</taxon>
        <taxon>Micromonosporales</taxon>
        <taxon>Micromonosporaceae</taxon>
        <taxon>Micromonospora</taxon>
    </lineage>
</organism>
<dbReference type="InterPro" id="IPR050708">
    <property type="entry name" value="T6SS_VgrG/RHS"/>
</dbReference>
<dbReference type="Pfam" id="PF25023">
    <property type="entry name" value="TEN_YD-shell"/>
    <property type="match status" value="1"/>
</dbReference>
<dbReference type="RefSeq" id="WP_306270638.1">
    <property type="nucleotide sequence ID" value="NZ_CP130472.1"/>
</dbReference>
<evidence type="ECO:0000256" key="1">
    <source>
        <dbReference type="ARBA" id="ARBA00022737"/>
    </source>
</evidence>
<feature type="region of interest" description="Disordered" evidence="2">
    <location>
        <begin position="1"/>
        <end position="30"/>
    </location>
</feature>
<keyword evidence="1" id="KW-0677">Repeat</keyword>
<dbReference type="PANTHER" id="PTHR32305">
    <property type="match status" value="1"/>
</dbReference>
<proteinExistence type="predicted"/>
<protein>
    <submittedName>
        <fullName evidence="4">RHS repeat-associated core domain-containing protein</fullName>
    </submittedName>
</protein>
<evidence type="ECO:0000313" key="5">
    <source>
        <dbReference type="Proteomes" id="UP001235874"/>
    </source>
</evidence>
<evidence type="ECO:0000313" key="4">
    <source>
        <dbReference type="EMBL" id="WLS43259.1"/>
    </source>
</evidence>
<dbReference type="Proteomes" id="UP001235874">
    <property type="component" value="Chromosome"/>
</dbReference>
<dbReference type="NCBIfam" id="TIGR03696">
    <property type="entry name" value="Rhs_assc_core"/>
    <property type="match status" value="1"/>
</dbReference>
<dbReference type="InterPro" id="IPR022385">
    <property type="entry name" value="Rhs_assc_core"/>
</dbReference>
<dbReference type="InterPro" id="IPR006530">
    <property type="entry name" value="YD"/>
</dbReference>
<dbReference type="InterPro" id="IPR056823">
    <property type="entry name" value="TEN-like_YD-shell"/>
</dbReference>
<sequence>MAGRAWSAVAQTGQPHALRGTTTTDNSGTRTAAYTYDKAGNTKTRPGPNGTQTLVWDAEGHLQSSTDTAGTVSYLYDADGSRLINRDTTGRTLYLPNEELRYTNSTATAACTRFYPFGGGTVAQRTSKGLTWLASDHQGTQDVTLDEKTQAATIRRQTPFGTARGQTGLWVNTKGFVGGTVEPTGLTHLGAREYDPSLGRFISVDPMLTTTDPQSMEGYAYADNSPVVHADPAGLMISNDSGGIDALPPAATAPDTAQTGPSPTKPPKPKKCGWGCKFRKRVKLELVSAA</sequence>
<dbReference type="EMBL" id="CP130472">
    <property type="protein sequence ID" value="WLS43259.1"/>
    <property type="molecule type" value="Genomic_DNA"/>
</dbReference>
<keyword evidence="5" id="KW-1185">Reference proteome</keyword>
<dbReference type="AlphaFoldDB" id="A0AAJ6KXB0"/>
<dbReference type="KEGG" id="mprn:Q3V37_17725"/>
<accession>A0AAJ6KXB0</accession>
<dbReference type="Gene3D" id="2.180.10.10">
    <property type="entry name" value="RHS repeat-associated core"/>
    <property type="match status" value="1"/>
</dbReference>
<reference evidence="4 5" key="1">
    <citation type="submission" date="2023-07" db="EMBL/GenBank/DDBJ databases">
        <title>Micromonospora profundi TRM 95458 converts glycerol to a new osmotic compound.</title>
        <authorList>
            <person name="Lu D."/>
        </authorList>
    </citation>
    <scope>NUCLEOTIDE SEQUENCE [LARGE SCALE GENOMIC DNA]</scope>
    <source>
        <strain evidence="4 5">TRM95458</strain>
    </source>
</reference>
<evidence type="ECO:0000256" key="2">
    <source>
        <dbReference type="SAM" id="MobiDB-lite"/>
    </source>
</evidence>
<feature type="compositionally biased region" description="Low complexity" evidence="2">
    <location>
        <begin position="245"/>
        <end position="262"/>
    </location>
</feature>
<dbReference type="NCBIfam" id="TIGR01643">
    <property type="entry name" value="YD_repeat_2x"/>
    <property type="match status" value="1"/>
</dbReference>
<feature type="region of interest" description="Disordered" evidence="2">
    <location>
        <begin position="243"/>
        <end position="272"/>
    </location>
</feature>